<comment type="caution">
    <text evidence="1">The sequence shown here is derived from an EMBL/GenBank/DDBJ whole genome shotgun (WGS) entry which is preliminary data.</text>
</comment>
<accession>A0A196S6B8</accession>
<evidence type="ECO:0000313" key="2">
    <source>
        <dbReference type="Proteomes" id="UP000078348"/>
    </source>
</evidence>
<dbReference type="AlphaFoldDB" id="A0A196S6B8"/>
<dbReference type="Proteomes" id="UP000078348">
    <property type="component" value="Unassembled WGS sequence"/>
</dbReference>
<name>A0A196S6B8_BLAHN</name>
<evidence type="ECO:0000313" key="1">
    <source>
        <dbReference type="EMBL" id="OAO12610.1"/>
    </source>
</evidence>
<protein>
    <submittedName>
        <fullName evidence="1">Uncharacterized protein</fullName>
    </submittedName>
</protein>
<reference evidence="1 2" key="1">
    <citation type="submission" date="2016-05" db="EMBL/GenBank/DDBJ databases">
        <title>Nuclear genome of Blastocystis sp. subtype 1 NandII.</title>
        <authorList>
            <person name="Gentekaki E."/>
            <person name="Curtis B."/>
            <person name="Stairs C."/>
            <person name="Eme L."/>
            <person name="Herman E."/>
            <person name="Klimes V."/>
            <person name="Arias M.C."/>
            <person name="Elias M."/>
            <person name="Hilliou F."/>
            <person name="Klute M."/>
            <person name="Malik S.-B."/>
            <person name="Pightling A."/>
            <person name="Rachubinski R."/>
            <person name="Salas D."/>
            <person name="Schlacht A."/>
            <person name="Suga H."/>
            <person name="Archibald J."/>
            <person name="Ball S.G."/>
            <person name="Clark G."/>
            <person name="Dacks J."/>
            <person name="Van Der Giezen M."/>
            <person name="Tsaousis A."/>
            <person name="Roger A."/>
        </authorList>
    </citation>
    <scope>NUCLEOTIDE SEQUENCE [LARGE SCALE GENOMIC DNA]</scope>
    <source>
        <strain evidence="2">ATCC 50177 / NandII</strain>
    </source>
</reference>
<sequence>MDSDEEGRLMDTFPEKVVGQQIKEKTQTNAVSKKTSVYLSAVMEGIAKYVLTMAGEGKEEYMMPENRCIRVDDVEKVLMSVGVPSAESDVGSRDFLNGASICVDSISSTLLNDTIQLITIYFQEFVPIQTLSVTLSPHLQEYLFHQADFDDGFMIATYCERVSTALQIQQNARQLLLIPRSLRLLLAVSTARGRQKQQSLLLLRNYLNAFDASTAATLDVLVDCDDNTKYYREYNAYRRESAKEGRTGCAGCASFAGFAGPLLKLETEQFVFYKVVRDVLRGRWVVTVPRYCRLESWEVEQMLKVATGRAKGFRRCEARLAFGESAPKREGVVVYAEGSSVVNRFRQMKKEAYVSPWSEEECGEKNREVWCNLGLLCLCPIELIPVVYHHLYYQCSIVFYSSLPEDHLSLRNILSLIRGNLGVITSSDSYTKMDLCFDDFALKLEYGYDERYPNRVEQVVENGQEAFEGKKKKRMGLTSDNLQKFYTQPLDEVVAMLS</sequence>
<proteinExistence type="predicted"/>
<gene>
    <name evidence="1" type="ORF">AV274_5707</name>
</gene>
<organism evidence="1 2">
    <name type="scientific">Blastocystis sp. subtype 1 (strain ATCC 50177 / NandII)</name>
    <dbReference type="NCBI Taxonomy" id="478820"/>
    <lineage>
        <taxon>Eukaryota</taxon>
        <taxon>Sar</taxon>
        <taxon>Stramenopiles</taxon>
        <taxon>Bigyra</taxon>
        <taxon>Opalozoa</taxon>
        <taxon>Opalinata</taxon>
        <taxon>Blastocystidae</taxon>
        <taxon>Blastocystis</taxon>
    </lineage>
</organism>
<keyword evidence="2" id="KW-1185">Reference proteome</keyword>
<dbReference type="EMBL" id="LXWW01000531">
    <property type="protein sequence ID" value="OAO12610.1"/>
    <property type="molecule type" value="Genomic_DNA"/>
</dbReference>
<dbReference type="OrthoDB" id="10449848at2759"/>